<evidence type="ECO:0000259" key="1">
    <source>
        <dbReference type="Pfam" id="PF00717"/>
    </source>
</evidence>
<dbReference type="Proteomes" id="UP001237737">
    <property type="component" value="Unassembled WGS sequence"/>
</dbReference>
<dbReference type="EMBL" id="JAUSSK010000003">
    <property type="protein sequence ID" value="MDQ0010527.1"/>
    <property type="molecule type" value="Genomic_DNA"/>
</dbReference>
<proteinExistence type="predicted"/>
<sequence length="119" mass="12768">MGNELHASRAFNGNLADFLDSQPSIKRLRVLDDAMVGTIAAGDIITVDMGNREVDSGHCYLILSEGTVRVRRLAVSDGVLSVNADSTDKTLYPDMTIAGDSPDFAVLGRVTERQSDKGL</sequence>
<name>A0ABT9T2V1_9GAMM</name>
<feature type="domain" description="Peptidase S24/S26A/S26B/S26C" evidence="1">
    <location>
        <begin position="20"/>
        <end position="110"/>
    </location>
</feature>
<protein>
    <submittedName>
        <fullName evidence="2">Phage repressor protein C with HTH and peptisase S24 domain</fullName>
    </submittedName>
</protein>
<comment type="caution">
    <text evidence="2">The sequence shown here is derived from an EMBL/GenBank/DDBJ whole genome shotgun (WGS) entry which is preliminary data.</text>
</comment>
<keyword evidence="3" id="KW-1185">Reference proteome</keyword>
<accession>A0ABT9T2V1</accession>
<organism evidence="2 3">
    <name type="scientific">Luteibacter jiangsuensis</name>
    <dbReference type="NCBI Taxonomy" id="637577"/>
    <lineage>
        <taxon>Bacteria</taxon>
        <taxon>Pseudomonadati</taxon>
        <taxon>Pseudomonadota</taxon>
        <taxon>Gammaproteobacteria</taxon>
        <taxon>Lysobacterales</taxon>
        <taxon>Rhodanobacteraceae</taxon>
        <taxon>Luteibacter</taxon>
    </lineage>
</organism>
<dbReference type="RefSeq" id="WP_306850609.1">
    <property type="nucleotide sequence ID" value="NZ_JAUSSK010000003.1"/>
</dbReference>
<reference evidence="2 3" key="1">
    <citation type="submission" date="2023-07" db="EMBL/GenBank/DDBJ databases">
        <title>Sorghum-associated microbial communities from plants grown in Nebraska, USA.</title>
        <authorList>
            <person name="Schachtman D."/>
        </authorList>
    </citation>
    <scope>NUCLEOTIDE SEQUENCE [LARGE SCALE GENOMIC DNA]</scope>
    <source>
        <strain evidence="2 3">CC60</strain>
    </source>
</reference>
<dbReference type="InterPro" id="IPR036286">
    <property type="entry name" value="LexA/Signal_pep-like_sf"/>
</dbReference>
<dbReference type="InterPro" id="IPR039418">
    <property type="entry name" value="LexA-like"/>
</dbReference>
<dbReference type="InterPro" id="IPR015927">
    <property type="entry name" value="Peptidase_S24_S26A/B/C"/>
</dbReference>
<evidence type="ECO:0000313" key="2">
    <source>
        <dbReference type="EMBL" id="MDQ0010527.1"/>
    </source>
</evidence>
<evidence type="ECO:0000313" key="3">
    <source>
        <dbReference type="Proteomes" id="UP001237737"/>
    </source>
</evidence>
<dbReference type="Pfam" id="PF00717">
    <property type="entry name" value="Peptidase_S24"/>
    <property type="match status" value="1"/>
</dbReference>
<dbReference type="Gene3D" id="2.10.109.10">
    <property type="entry name" value="Umud Fragment, subunit A"/>
    <property type="match status" value="1"/>
</dbReference>
<dbReference type="SUPFAM" id="SSF51306">
    <property type="entry name" value="LexA/Signal peptidase"/>
    <property type="match status" value="1"/>
</dbReference>
<dbReference type="CDD" id="cd06529">
    <property type="entry name" value="S24_LexA-like"/>
    <property type="match status" value="1"/>
</dbReference>
<gene>
    <name evidence="2" type="ORF">J2T07_002717</name>
</gene>